<comment type="caution">
    <text evidence="4">The sequence shown here is derived from an EMBL/GenBank/DDBJ whole genome shotgun (WGS) entry which is preliminary data.</text>
</comment>
<dbReference type="InterPro" id="IPR036707">
    <property type="entry name" value="MinE_sf"/>
</dbReference>
<sequence>MLNEIIEKLFSRNTPSSRNEVKRRLKLVIAHDRADINPEIIEAMRKEIMEVVSRYVEIDDNDSEFLLENNQRATALVANLPIRRIKASSDIHNS</sequence>
<keyword evidence="5" id="KW-1185">Reference proteome</keyword>
<evidence type="ECO:0000256" key="3">
    <source>
        <dbReference type="HAMAP-Rule" id="MF_00262"/>
    </source>
</evidence>
<organism evidence="4 5">
    <name type="scientific">Okeania hirsuta</name>
    <dbReference type="NCBI Taxonomy" id="1458930"/>
    <lineage>
        <taxon>Bacteria</taxon>
        <taxon>Bacillati</taxon>
        <taxon>Cyanobacteriota</taxon>
        <taxon>Cyanophyceae</taxon>
        <taxon>Oscillatoriophycideae</taxon>
        <taxon>Oscillatoriales</taxon>
        <taxon>Microcoleaceae</taxon>
        <taxon>Okeania</taxon>
    </lineage>
</organism>
<dbReference type="InterPro" id="IPR005527">
    <property type="entry name" value="MinE"/>
</dbReference>
<dbReference type="AlphaFoldDB" id="A0A3N6P872"/>
<dbReference type="GO" id="GO:0032955">
    <property type="term" value="P:regulation of division septum assembly"/>
    <property type="evidence" value="ECO:0007669"/>
    <property type="project" value="InterPro"/>
</dbReference>
<dbReference type="OrthoDB" id="9796578at2"/>
<dbReference type="EMBL" id="RCBY01000098">
    <property type="protein sequence ID" value="RQH38992.1"/>
    <property type="molecule type" value="Genomic_DNA"/>
</dbReference>
<dbReference type="SUPFAM" id="SSF55229">
    <property type="entry name" value="Cell division protein MinE topological specificity domain"/>
    <property type="match status" value="1"/>
</dbReference>
<dbReference type="Pfam" id="PF03776">
    <property type="entry name" value="MinE"/>
    <property type="match status" value="1"/>
</dbReference>
<evidence type="ECO:0000256" key="2">
    <source>
        <dbReference type="ARBA" id="ARBA00025265"/>
    </source>
</evidence>
<dbReference type="NCBIfam" id="TIGR01215">
    <property type="entry name" value="minE"/>
    <property type="match status" value="1"/>
</dbReference>
<proteinExistence type="inferred from homology"/>
<evidence type="ECO:0000313" key="4">
    <source>
        <dbReference type="EMBL" id="RQH38992.1"/>
    </source>
</evidence>
<comment type="function">
    <text evidence="2 3">Prevents the cell division inhibition by proteins MinC and MinD at internal division sites while permitting inhibition at polar sites. This ensures cell division at the proper site by restricting the formation of a division septum at the midpoint of the long axis of the cell.</text>
</comment>
<gene>
    <name evidence="3 4" type="primary">minE</name>
    <name evidence="4" type="ORF">D5R40_17430</name>
</gene>
<accession>A0A3N6P872</accession>
<name>A0A3N6P872_9CYAN</name>
<dbReference type="RefSeq" id="WP_124147278.1">
    <property type="nucleotide sequence ID" value="NZ_CAWOKI010000252.1"/>
</dbReference>
<dbReference type="Proteomes" id="UP000269154">
    <property type="component" value="Unassembled WGS sequence"/>
</dbReference>
<dbReference type="Gene3D" id="3.30.1070.10">
    <property type="entry name" value="Cell division topological specificity factor MinE"/>
    <property type="match status" value="1"/>
</dbReference>
<keyword evidence="3 4" id="KW-0132">Cell division</keyword>
<dbReference type="HAMAP" id="MF_00262">
    <property type="entry name" value="MinE"/>
    <property type="match status" value="1"/>
</dbReference>
<protein>
    <recommendedName>
        <fullName evidence="3">Cell division topological specificity factor</fullName>
    </recommendedName>
</protein>
<comment type="similarity">
    <text evidence="1 3">Belongs to the MinE family.</text>
</comment>
<dbReference type="GO" id="GO:0051301">
    <property type="term" value="P:cell division"/>
    <property type="evidence" value="ECO:0007669"/>
    <property type="project" value="UniProtKB-KW"/>
</dbReference>
<evidence type="ECO:0000313" key="5">
    <source>
        <dbReference type="Proteomes" id="UP000269154"/>
    </source>
</evidence>
<evidence type="ECO:0000256" key="1">
    <source>
        <dbReference type="ARBA" id="ARBA00008168"/>
    </source>
</evidence>
<reference evidence="4 5" key="1">
    <citation type="journal article" date="2018" name="ACS Chem. Biol.">
        <title>Ketoreductase domain dysfunction expands chemodiversity: malyngamide biosynthesis in the cyanobacterium Okeania hirsuta.</title>
        <authorList>
            <person name="Moss N.A."/>
            <person name="Leao T."/>
            <person name="Rankin M."/>
            <person name="McCullough T.M."/>
            <person name="Qu P."/>
            <person name="Korobeynikov A."/>
            <person name="Smith J.L."/>
            <person name="Gerwick L."/>
            <person name="Gerwick W.H."/>
        </authorList>
    </citation>
    <scope>NUCLEOTIDE SEQUENCE [LARGE SCALE GENOMIC DNA]</scope>
    <source>
        <strain evidence="4 5">PAB10Feb10-1</strain>
    </source>
</reference>
<keyword evidence="3" id="KW-0131">Cell cycle</keyword>